<dbReference type="VEuPathDB" id="FungiDB:AeMF1_019139"/>
<name>A0A6G0WKK5_9STRA</name>
<feature type="region of interest" description="Disordered" evidence="1">
    <location>
        <begin position="11"/>
        <end position="63"/>
    </location>
</feature>
<dbReference type="AlphaFoldDB" id="A0A6G0WKK5"/>
<evidence type="ECO:0000313" key="3">
    <source>
        <dbReference type="Proteomes" id="UP000481153"/>
    </source>
</evidence>
<sequence>MSTIFFRPMRMSTTDASLGSPDEDLAVESRRKSFVDPPLLTPSRSTSLRGFSRRRSLSSAALPPKMPVEDAEVKEFEIDIDTPVSMCMRWQDILDNVDESTPTSSSSSDTLTDDMEVVEFRHTFAKANSMKLRVNPNNGLLGFRKTAARRGTYVPEGSIGQTLVDSAFVLPPKKPDVPKASRLASPVNATPTGDKKSPSKLAAKLIDLRKKTDVPEEQPSTVSKEQEPPAKELTSITKEQPSVVKEPPAVAKEQPPAAKTGKPTTSILKVHIEPPKPVSPPVEKLPDPTPATSEAEVDIDQDDSIFSSLRNVDLVSSHAPESARTRETKKQEVNKNVMAFLGGYKQQPNRIKMTGDMLNRAKNIRKRTAEGQLGRKLQDARMRIPQEFQNMGGILPRKTHAKRIRFPDDKSELEHIYIFEVESDVEDDDDNGQPTPSSSQESHPNDVHL</sequence>
<evidence type="ECO:0000256" key="1">
    <source>
        <dbReference type="SAM" id="MobiDB-lite"/>
    </source>
</evidence>
<protein>
    <submittedName>
        <fullName evidence="2">Uncharacterized protein</fullName>
    </submittedName>
</protein>
<feature type="region of interest" description="Disordered" evidence="1">
    <location>
        <begin position="176"/>
        <end position="299"/>
    </location>
</feature>
<evidence type="ECO:0000313" key="2">
    <source>
        <dbReference type="EMBL" id="KAF0727783.1"/>
    </source>
</evidence>
<comment type="caution">
    <text evidence="2">The sequence shown here is derived from an EMBL/GenBank/DDBJ whole genome shotgun (WGS) entry which is preliminary data.</text>
</comment>
<proteinExistence type="predicted"/>
<feature type="compositionally biased region" description="Acidic residues" evidence="1">
    <location>
        <begin position="421"/>
        <end position="431"/>
    </location>
</feature>
<dbReference type="EMBL" id="VJMJ01000188">
    <property type="protein sequence ID" value="KAF0727783.1"/>
    <property type="molecule type" value="Genomic_DNA"/>
</dbReference>
<accession>A0A6G0WKK5</accession>
<feature type="region of interest" description="Disordered" evidence="1">
    <location>
        <begin position="421"/>
        <end position="449"/>
    </location>
</feature>
<keyword evidence="3" id="KW-1185">Reference proteome</keyword>
<dbReference type="Proteomes" id="UP000481153">
    <property type="component" value="Unassembled WGS sequence"/>
</dbReference>
<gene>
    <name evidence="2" type="ORF">Ae201684_014220</name>
</gene>
<reference evidence="2 3" key="1">
    <citation type="submission" date="2019-07" db="EMBL/GenBank/DDBJ databases">
        <title>Genomics analysis of Aphanomyces spp. identifies a new class of oomycete effector associated with host adaptation.</title>
        <authorList>
            <person name="Gaulin E."/>
        </authorList>
    </citation>
    <scope>NUCLEOTIDE SEQUENCE [LARGE SCALE GENOMIC DNA]</scope>
    <source>
        <strain evidence="2 3">ATCC 201684</strain>
    </source>
</reference>
<feature type="compositionally biased region" description="Polar residues" evidence="1">
    <location>
        <begin position="432"/>
        <end position="442"/>
    </location>
</feature>
<organism evidence="2 3">
    <name type="scientific">Aphanomyces euteiches</name>
    <dbReference type="NCBI Taxonomy" id="100861"/>
    <lineage>
        <taxon>Eukaryota</taxon>
        <taxon>Sar</taxon>
        <taxon>Stramenopiles</taxon>
        <taxon>Oomycota</taxon>
        <taxon>Saprolegniomycetes</taxon>
        <taxon>Saprolegniales</taxon>
        <taxon>Verrucalvaceae</taxon>
        <taxon>Aphanomyces</taxon>
    </lineage>
</organism>